<organism evidence="1 2">
    <name type="scientific">Dysgonomonas hofstadii</name>
    <dbReference type="NCBI Taxonomy" id="637886"/>
    <lineage>
        <taxon>Bacteria</taxon>
        <taxon>Pseudomonadati</taxon>
        <taxon>Bacteroidota</taxon>
        <taxon>Bacteroidia</taxon>
        <taxon>Bacteroidales</taxon>
        <taxon>Dysgonomonadaceae</taxon>
        <taxon>Dysgonomonas</taxon>
    </lineage>
</organism>
<dbReference type="Proteomes" id="UP000555103">
    <property type="component" value="Unassembled WGS sequence"/>
</dbReference>
<protein>
    <recommendedName>
        <fullName evidence="3">FrrB</fullName>
    </recommendedName>
</protein>
<comment type="caution">
    <text evidence="1">The sequence shown here is derived from an EMBL/GenBank/DDBJ whole genome shotgun (WGS) entry which is preliminary data.</text>
</comment>
<name>A0A840CIA8_9BACT</name>
<gene>
    <name evidence="1" type="ORF">GGR21_000935</name>
</gene>
<proteinExistence type="predicted"/>
<evidence type="ECO:0000313" key="2">
    <source>
        <dbReference type="Proteomes" id="UP000555103"/>
    </source>
</evidence>
<dbReference type="AlphaFoldDB" id="A0A840CIA8"/>
<reference evidence="1 2" key="1">
    <citation type="submission" date="2020-08" db="EMBL/GenBank/DDBJ databases">
        <title>Genomic Encyclopedia of Type Strains, Phase IV (KMG-IV): sequencing the most valuable type-strain genomes for metagenomic binning, comparative biology and taxonomic classification.</title>
        <authorList>
            <person name="Goeker M."/>
        </authorList>
    </citation>
    <scope>NUCLEOTIDE SEQUENCE [LARGE SCALE GENOMIC DNA]</scope>
    <source>
        <strain evidence="1 2">DSM 104969</strain>
    </source>
</reference>
<dbReference type="RefSeq" id="WP_183305998.1">
    <property type="nucleotide sequence ID" value="NZ_JACIEP010000003.1"/>
</dbReference>
<keyword evidence="2" id="KW-1185">Reference proteome</keyword>
<accession>A0A840CIA8</accession>
<evidence type="ECO:0000313" key="1">
    <source>
        <dbReference type="EMBL" id="MBB4035046.1"/>
    </source>
</evidence>
<evidence type="ECO:0008006" key="3">
    <source>
        <dbReference type="Google" id="ProtNLM"/>
    </source>
</evidence>
<sequence length="245" mass="26677">MKSSILRKIICLVIVFTCLSSVSLQMKAQSGIDVDFGADLVSSYVWRGVKSAGASVQPNLSASVGGFSLSAWGSTDLTSKEGKKEVDFTAAYEVSGLKLAVTDYWWDGEGVYRYFSYPNDGYSGHLLEGTIGYTLPESFPLSITWNTFFMGKGNKKADGKNSYSTYVEFAYPFSVKGVDMGISMGFTPWQNTTLGTDNGFKVTSILLNASKSIKITDSFSLPVFANIIANPAHEDIHFVFGISIR</sequence>
<dbReference type="EMBL" id="JACIEP010000003">
    <property type="protein sequence ID" value="MBB4035046.1"/>
    <property type="molecule type" value="Genomic_DNA"/>
</dbReference>